<reference evidence="5" key="1">
    <citation type="submission" date="2020-10" db="EMBL/GenBank/DDBJ databases">
        <authorList>
            <person name="Castelo-Branco R."/>
            <person name="Eusebio N."/>
            <person name="Adriana R."/>
            <person name="Vieira A."/>
            <person name="Brugerolle De Fraissinette N."/>
            <person name="Rezende De Castro R."/>
            <person name="Schneider M.P."/>
            <person name="Vasconcelos V."/>
            <person name="Leao P.N."/>
        </authorList>
    </citation>
    <scope>NUCLEOTIDE SEQUENCE</scope>
    <source>
        <strain evidence="5">LEGE 11480</strain>
    </source>
</reference>
<sequence length="144" mass="16131">MGQLPNYRPKQLSLGPLEREILEIVWSLDAVTVRDVHQQILADPSRELAYTSVTTVLKRLTNKGWLACNRQDKSFVWHALVSRAEANALFAYEQLHQFLAVGNPDIVAAFADQLDQTSVDQLDSIAQKLRQARQQRTPPVGPGA</sequence>
<dbReference type="Pfam" id="PF03965">
    <property type="entry name" value="Penicillinase_R"/>
    <property type="match status" value="1"/>
</dbReference>
<dbReference type="InterPro" id="IPR036390">
    <property type="entry name" value="WH_DNA-bd_sf"/>
</dbReference>
<accession>A0A928Z0V7</accession>
<dbReference type="InterPro" id="IPR036388">
    <property type="entry name" value="WH-like_DNA-bd_sf"/>
</dbReference>
<dbReference type="RefSeq" id="WP_264323505.1">
    <property type="nucleotide sequence ID" value="NZ_JADEXQ010000006.1"/>
</dbReference>
<keyword evidence="4" id="KW-0804">Transcription</keyword>
<dbReference type="Proteomes" id="UP000625316">
    <property type="component" value="Unassembled WGS sequence"/>
</dbReference>
<evidence type="ECO:0000313" key="6">
    <source>
        <dbReference type="Proteomes" id="UP000625316"/>
    </source>
</evidence>
<evidence type="ECO:0000256" key="1">
    <source>
        <dbReference type="ARBA" id="ARBA00011046"/>
    </source>
</evidence>
<dbReference type="InterPro" id="IPR005650">
    <property type="entry name" value="BlaI_family"/>
</dbReference>
<keyword evidence="3" id="KW-0238">DNA-binding</keyword>
<evidence type="ECO:0000256" key="2">
    <source>
        <dbReference type="ARBA" id="ARBA00023015"/>
    </source>
</evidence>
<evidence type="ECO:0000256" key="4">
    <source>
        <dbReference type="ARBA" id="ARBA00023163"/>
    </source>
</evidence>
<gene>
    <name evidence="5" type="ORF">IQ266_02775</name>
</gene>
<keyword evidence="6" id="KW-1185">Reference proteome</keyword>
<evidence type="ECO:0000313" key="5">
    <source>
        <dbReference type="EMBL" id="MBE9028681.1"/>
    </source>
</evidence>
<dbReference type="PIRSF" id="PIRSF019455">
    <property type="entry name" value="CopR_AtkY"/>
    <property type="match status" value="1"/>
</dbReference>
<dbReference type="GO" id="GO:0045892">
    <property type="term" value="P:negative regulation of DNA-templated transcription"/>
    <property type="evidence" value="ECO:0007669"/>
    <property type="project" value="InterPro"/>
</dbReference>
<dbReference type="EMBL" id="JADEXQ010000006">
    <property type="protein sequence ID" value="MBE9028681.1"/>
    <property type="molecule type" value="Genomic_DNA"/>
</dbReference>
<comment type="similarity">
    <text evidence="1">Belongs to the BlaI transcriptional regulatory family.</text>
</comment>
<protein>
    <submittedName>
        <fullName evidence="5">BlaI/MecI/CopY family transcriptional regulator</fullName>
    </submittedName>
</protein>
<organism evidence="5 6">
    <name type="scientific">Romeriopsis navalis LEGE 11480</name>
    <dbReference type="NCBI Taxonomy" id="2777977"/>
    <lineage>
        <taxon>Bacteria</taxon>
        <taxon>Bacillati</taxon>
        <taxon>Cyanobacteriota</taxon>
        <taxon>Cyanophyceae</taxon>
        <taxon>Leptolyngbyales</taxon>
        <taxon>Leptolyngbyaceae</taxon>
        <taxon>Romeriopsis</taxon>
        <taxon>Romeriopsis navalis</taxon>
    </lineage>
</organism>
<dbReference type="Gene3D" id="1.10.10.10">
    <property type="entry name" value="Winged helix-like DNA-binding domain superfamily/Winged helix DNA-binding domain"/>
    <property type="match status" value="1"/>
</dbReference>
<dbReference type="GO" id="GO:0003677">
    <property type="term" value="F:DNA binding"/>
    <property type="evidence" value="ECO:0007669"/>
    <property type="project" value="UniProtKB-KW"/>
</dbReference>
<name>A0A928Z0V7_9CYAN</name>
<keyword evidence="2" id="KW-0805">Transcription regulation</keyword>
<dbReference type="SUPFAM" id="SSF46785">
    <property type="entry name" value="Winged helix' DNA-binding domain"/>
    <property type="match status" value="1"/>
</dbReference>
<proteinExistence type="inferred from homology"/>
<dbReference type="AlphaFoldDB" id="A0A928Z0V7"/>
<comment type="caution">
    <text evidence="5">The sequence shown here is derived from an EMBL/GenBank/DDBJ whole genome shotgun (WGS) entry which is preliminary data.</text>
</comment>
<evidence type="ECO:0000256" key="3">
    <source>
        <dbReference type="ARBA" id="ARBA00023125"/>
    </source>
</evidence>